<evidence type="ECO:0000313" key="1">
    <source>
        <dbReference type="EMBL" id="OZC04982.1"/>
    </source>
</evidence>
<gene>
    <name evidence="1" type="ORF">X798_08059</name>
</gene>
<dbReference type="AlphaFoldDB" id="A0A238BIA8"/>
<dbReference type="Proteomes" id="UP000242913">
    <property type="component" value="Unassembled WGS sequence"/>
</dbReference>
<organism evidence="1 2">
    <name type="scientific">Onchocerca flexuosa</name>
    <dbReference type="NCBI Taxonomy" id="387005"/>
    <lineage>
        <taxon>Eukaryota</taxon>
        <taxon>Metazoa</taxon>
        <taxon>Ecdysozoa</taxon>
        <taxon>Nematoda</taxon>
        <taxon>Chromadorea</taxon>
        <taxon>Rhabditida</taxon>
        <taxon>Spirurina</taxon>
        <taxon>Spiruromorpha</taxon>
        <taxon>Filarioidea</taxon>
        <taxon>Onchocercidae</taxon>
        <taxon>Onchocerca</taxon>
    </lineage>
</organism>
<keyword evidence="2" id="KW-1185">Reference proteome</keyword>
<evidence type="ECO:0000313" key="2">
    <source>
        <dbReference type="Proteomes" id="UP000242913"/>
    </source>
</evidence>
<reference evidence="1 2" key="1">
    <citation type="submission" date="2015-12" db="EMBL/GenBank/DDBJ databases">
        <title>Draft genome of the nematode, Onchocerca flexuosa.</title>
        <authorList>
            <person name="Mitreva M."/>
        </authorList>
    </citation>
    <scope>NUCLEOTIDE SEQUENCE [LARGE SCALE GENOMIC DNA]</scope>
    <source>
        <strain evidence="1">Red Deer</strain>
    </source>
</reference>
<dbReference type="EMBL" id="KZ271552">
    <property type="protein sequence ID" value="OZC04982.1"/>
    <property type="molecule type" value="Genomic_DNA"/>
</dbReference>
<protein>
    <submittedName>
        <fullName evidence="1">Uncharacterized protein</fullName>
    </submittedName>
</protein>
<sequence>MNEGLDIEAAYWLTVNTLVVSLRSSLFRLHHDISSVELNNYILELLCIFCLVIGDRSVGLLQRKEEKSLFHRIPREWYSDGSYPYGYLLNRSGLS</sequence>
<accession>A0A238BIA8</accession>
<name>A0A238BIA8_9BILA</name>
<proteinExistence type="predicted"/>